<dbReference type="eggNOG" id="ENOG50335RG">
    <property type="taxonomic scope" value="Bacteria"/>
</dbReference>
<feature type="transmembrane region" description="Helical" evidence="2">
    <location>
        <begin position="6"/>
        <end position="29"/>
    </location>
</feature>
<dbReference type="AlphaFoldDB" id="Q24QF9"/>
<dbReference type="Proteomes" id="UP000001946">
    <property type="component" value="Chromosome"/>
</dbReference>
<evidence type="ECO:0000256" key="1">
    <source>
        <dbReference type="SAM" id="MobiDB-lite"/>
    </source>
</evidence>
<dbReference type="KEGG" id="dsy:DSY3944"/>
<accession>Q24QF9</accession>
<keyword evidence="2" id="KW-1133">Transmembrane helix</keyword>
<evidence type="ECO:0000256" key="2">
    <source>
        <dbReference type="SAM" id="Phobius"/>
    </source>
</evidence>
<evidence type="ECO:0000313" key="4">
    <source>
        <dbReference type="Proteomes" id="UP000001946"/>
    </source>
</evidence>
<keyword evidence="4" id="KW-1185">Reference proteome</keyword>
<proteinExistence type="predicted"/>
<evidence type="ECO:0000313" key="3">
    <source>
        <dbReference type="EMBL" id="BAE85733.1"/>
    </source>
</evidence>
<feature type="region of interest" description="Disordered" evidence="1">
    <location>
        <begin position="69"/>
        <end position="104"/>
    </location>
</feature>
<protein>
    <submittedName>
        <fullName evidence="3">Uncharacterized protein</fullName>
    </submittedName>
</protein>
<sequence length="104" mass="11874">MKEVMLLDFTLITALIGIAATLSGIILGWSARAKEAKNEVRKDAEIDTVIRTDMEYLKRGVDDIRIEQRAQGQRMDTMGERLSRVEESSKQAHKRIDRIEQKGE</sequence>
<keyword evidence="2" id="KW-0472">Membrane</keyword>
<gene>
    <name evidence="3" type="ordered locus">DSY3944</name>
</gene>
<dbReference type="EMBL" id="AP008230">
    <property type="protein sequence ID" value="BAE85733.1"/>
    <property type="molecule type" value="Genomic_DNA"/>
</dbReference>
<keyword evidence="2" id="KW-0812">Transmembrane</keyword>
<dbReference type="STRING" id="138119.DSY3944"/>
<name>Q24QF9_DESHY</name>
<feature type="compositionally biased region" description="Basic and acidic residues" evidence="1">
    <location>
        <begin position="77"/>
        <end position="90"/>
    </location>
</feature>
<reference evidence="3 4" key="1">
    <citation type="journal article" date="2006" name="J. Bacteriol.">
        <title>Complete genome sequence of the dehalorespiring bacterium Desulfitobacterium hafniense Y51 and comparison with Dehalococcoides ethenogenes 195.</title>
        <authorList>
            <person name="Nonaka H."/>
            <person name="Keresztes G."/>
            <person name="Shinoda Y."/>
            <person name="Ikenaga Y."/>
            <person name="Abe M."/>
            <person name="Naito K."/>
            <person name="Inatomi K."/>
            <person name="Furukawa K."/>
            <person name="Inui M."/>
            <person name="Yukawa H."/>
        </authorList>
    </citation>
    <scope>NUCLEOTIDE SEQUENCE [LARGE SCALE GENOMIC DNA]</scope>
    <source>
        <strain evidence="3 4">Y51</strain>
    </source>
</reference>
<dbReference type="HOGENOM" id="CLU_169506_1_0_9"/>
<organism evidence="3 4">
    <name type="scientific">Desulfitobacterium hafniense (strain Y51)</name>
    <dbReference type="NCBI Taxonomy" id="138119"/>
    <lineage>
        <taxon>Bacteria</taxon>
        <taxon>Bacillati</taxon>
        <taxon>Bacillota</taxon>
        <taxon>Clostridia</taxon>
        <taxon>Eubacteriales</taxon>
        <taxon>Desulfitobacteriaceae</taxon>
        <taxon>Desulfitobacterium</taxon>
    </lineage>
</organism>